<dbReference type="GO" id="GO:0009089">
    <property type="term" value="P:lysine biosynthetic process via diaminopimelate"/>
    <property type="evidence" value="ECO:0007669"/>
    <property type="project" value="UniProtKB-UniPathway"/>
</dbReference>
<dbReference type="SUPFAM" id="SSF55347">
    <property type="entry name" value="Glyceraldehyde-3-phosphate dehydrogenase-like, C-terminal domain"/>
    <property type="match status" value="1"/>
</dbReference>
<evidence type="ECO:0000256" key="11">
    <source>
        <dbReference type="ARBA" id="ARBA00049950"/>
    </source>
</evidence>
<dbReference type="InterPro" id="IPR000534">
    <property type="entry name" value="Semialdehyde_DH_NAD-bd"/>
</dbReference>
<keyword evidence="5" id="KW-0028">Amino-acid biosynthesis</keyword>
<evidence type="ECO:0000256" key="1">
    <source>
        <dbReference type="ARBA" id="ARBA00005021"/>
    </source>
</evidence>
<dbReference type="GO" id="GO:0009086">
    <property type="term" value="P:methionine biosynthetic process"/>
    <property type="evidence" value="ECO:0007669"/>
    <property type="project" value="UniProtKB-KW"/>
</dbReference>
<protein>
    <recommendedName>
        <fullName evidence="12">Aspartate-semialdehyde dehydrogenase</fullName>
        <ecNumber evidence="4">1.2.1.11</ecNumber>
    </recommendedName>
</protein>
<feature type="domain" description="Semialdehyde dehydrogenase NAD-binding" evidence="14">
    <location>
        <begin position="13"/>
        <end position="140"/>
    </location>
</feature>
<accession>A0A2H9TMA2</accession>
<evidence type="ECO:0000256" key="12">
    <source>
        <dbReference type="ARBA" id="ARBA00050041"/>
    </source>
</evidence>
<keyword evidence="8" id="KW-0560">Oxidoreductase</keyword>
<evidence type="ECO:0000256" key="4">
    <source>
        <dbReference type="ARBA" id="ARBA00013120"/>
    </source>
</evidence>
<dbReference type="PIRSF" id="PIRSF000148">
    <property type="entry name" value="ASA_dh"/>
    <property type="match status" value="1"/>
</dbReference>
<comment type="catalytic activity">
    <reaction evidence="10">
        <text>L-aspartate 4-semialdehyde + phosphate + NADP(+) = 4-phospho-L-aspartate + NADPH + H(+)</text>
        <dbReference type="Rhea" id="RHEA:24284"/>
        <dbReference type="ChEBI" id="CHEBI:15378"/>
        <dbReference type="ChEBI" id="CHEBI:43474"/>
        <dbReference type="ChEBI" id="CHEBI:57535"/>
        <dbReference type="ChEBI" id="CHEBI:57783"/>
        <dbReference type="ChEBI" id="CHEBI:58349"/>
        <dbReference type="ChEBI" id="CHEBI:537519"/>
        <dbReference type="EC" id="1.2.1.11"/>
    </reaction>
    <physiologicalReaction direction="right-to-left" evidence="10">
        <dbReference type="Rhea" id="RHEA:24286"/>
    </physiologicalReaction>
</comment>
<dbReference type="SMART" id="SM00859">
    <property type="entry name" value="Semialdhyde_dh"/>
    <property type="match status" value="1"/>
</dbReference>
<dbReference type="Pfam" id="PF01118">
    <property type="entry name" value="Semialdhyde_dh"/>
    <property type="match status" value="1"/>
</dbReference>
<dbReference type="GO" id="GO:0004073">
    <property type="term" value="F:aspartate-semialdehyde dehydrogenase activity"/>
    <property type="evidence" value="ECO:0007669"/>
    <property type="project" value="UniProtKB-EC"/>
</dbReference>
<dbReference type="UniPathway" id="UPA00050">
    <property type="reaction ID" value="UER00463"/>
</dbReference>
<feature type="active site" description="Proton acceptor" evidence="13">
    <location>
        <position position="242"/>
    </location>
</feature>
<dbReference type="InterPro" id="IPR005676">
    <property type="entry name" value="Asp_semi-ald_DH_pep-lack"/>
</dbReference>
<organism evidence="15 16">
    <name type="scientific">Paramicrosporidium saccamoebae</name>
    <dbReference type="NCBI Taxonomy" id="1246581"/>
    <lineage>
        <taxon>Eukaryota</taxon>
        <taxon>Fungi</taxon>
        <taxon>Fungi incertae sedis</taxon>
        <taxon>Cryptomycota</taxon>
        <taxon>Cryptomycota incertae sedis</taxon>
        <taxon>Paramicrosporidium</taxon>
    </lineage>
</organism>
<dbReference type="GO" id="GO:0046983">
    <property type="term" value="F:protein dimerization activity"/>
    <property type="evidence" value="ECO:0007669"/>
    <property type="project" value="InterPro"/>
</dbReference>
<keyword evidence="9" id="KW-0486">Methionine biosynthesis</keyword>
<dbReference type="Pfam" id="PF02774">
    <property type="entry name" value="Semialdhyde_dhC"/>
    <property type="match status" value="1"/>
</dbReference>
<dbReference type="InterPro" id="IPR012280">
    <property type="entry name" value="Semialdhyde_DH_dimer_dom"/>
</dbReference>
<comment type="pathway">
    <text evidence="1">Amino-acid biosynthesis; L-methionine biosynthesis via de novo pathway; L-homoserine from L-aspartate: step 2/3.</text>
</comment>
<dbReference type="InterPro" id="IPR000319">
    <property type="entry name" value="Asp-semialdehyde_DH_CS"/>
</dbReference>
<evidence type="ECO:0000256" key="6">
    <source>
        <dbReference type="ARBA" id="ARBA00022697"/>
    </source>
</evidence>
<dbReference type="Gene3D" id="3.30.360.10">
    <property type="entry name" value="Dihydrodipicolinate Reductase, domain 2"/>
    <property type="match status" value="1"/>
</dbReference>
<dbReference type="STRING" id="1246581.A0A2H9TMA2"/>
<dbReference type="PROSITE" id="PS01103">
    <property type="entry name" value="ASD"/>
    <property type="match status" value="1"/>
</dbReference>
<evidence type="ECO:0000259" key="14">
    <source>
        <dbReference type="SMART" id="SM00859"/>
    </source>
</evidence>
<dbReference type="CDD" id="cd02315">
    <property type="entry name" value="ScASADH_like_N"/>
    <property type="match status" value="1"/>
</dbReference>
<comment type="caution">
    <text evidence="15">The sequence shown here is derived from an EMBL/GenBank/DDBJ whole genome shotgun (WGS) entry which is preliminary data.</text>
</comment>
<evidence type="ECO:0000256" key="5">
    <source>
        <dbReference type="ARBA" id="ARBA00022605"/>
    </source>
</evidence>
<proteinExistence type="inferred from homology"/>
<dbReference type="InterPro" id="IPR051823">
    <property type="entry name" value="ASADH-related"/>
</dbReference>
<evidence type="ECO:0000256" key="7">
    <source>
        <dbReference type="ARBA" id="ARBA00022857"/>
    </source>
</evidence>
<keyword evidence="6" id="KW-0791">Threonine biosynthesis</keyword>
<dbReference type="GO" id="GO:0051287">
    <property type="term" value="F:NAD binding"/>
    <property type="evidence" value="ECO:0007669"/>
    <property type="project" value="InterPro"/>
</dbReference>
<comment type="similarity">
    <text evidence="3">Belongs to the aspartate-semialdehyde dehydrogenase family.</text>
</comment>
<dbReference type="Proteomes" id="UP000240830">
    <property type="component" value="Unassembled WGS sequence"/>
</dbReference>
<dbReference type="NCBIfam" id="TIGR00978">
    <property type="entry name" value="asd_EA"/>
    <property type="match status" value="1"/>
</dbReference>
<evidence type="ECO:0000256" key="8">
    <source>
        <dbReference type="ARBA" id="ARBA00023002"/>
    </source>
</evidence>
<dbReference type="OrthoDB" id="1894490at2759"/>
<dbReference type="GO" id="GO:0009088">
    <property type="term" value="P:threonine biosynthetic process"/>
    <property type="evidence" value="ECO:0007669"/>
    <property type="project" value="UniProtKB-UniPathway"/>
</dbReference>
<name>A0A2H9TMA2_9FUNG</name>
<dbReference type="PANTHER" id="PTHR46718">
    <property type="entry name" value="ASPARTATE-SEMIALDEHYDE DEHYDROGENASE"/>
    <property type="match status" value="1"/>
</dbReference>
<dbReference type="GO" id="GO:0009090">
    <property type="term" value="P:homoserine biosynthetic process"/>
    <property type="evidence" value="ECO:0007669"/>
    <property type="project" value="EnsemblFungi"/>
</dbReference>
<dbReference type="PANTHER" id="PTHR46718:SF1">
    <property type="entry name" value="ASPARTATE-SEMIALDEHYDE DEHYDROGENASE"/>
    <property type="match status" value="1"/>
</dbReference>
<gene>
    <name evidence="15" type="ORF">PSACC_01303</name>
</gene>
<dbReference type="NCBIfam" id="NF006416">
    <property type="entry name" value="PRK08664.1"/>
    <property type="match status" value="1"/>
</dbReference>
<dbReference type="GO" id="GO:0050661">
    <property type="term" value="F:NADP binding"/>
    <property type="evidence" value="ECO:0007669"/>
    <property type="project" value="InterPro"/>
</dbReference>
<evidence type="ECO:0000313" key="16">
    <source>
        <dbReference type="Proteomes" id="UP000240830"/>
    </source>
</evidence>
<dbReference type="EC" id="1.2.1.11" evidence="4"/>
<sequence>MPGSEFELDQKLPVGILGATGIVGQRMAALLEGHPWFELKVVGASNASVGKRYGNVKWRIDNPSFVPDAASRLEVVSCDLENFQNCAWVFSALDSSVAQEIEPRFQQAVIPIFTNSSAFRMDPTVPLIVPTANGLDFVKLLRTDPKGLLVANSNCTTSGIAVVLAAFVKAGLELDAVTIHSLQAVSGAGVSPGLSVMDIHDNVVPYISEEEPKIEEEIRKILGFDDLKVSASCNRVMVTDGHTVNLAVKFKSTLNKSLLVTKSKKALTDYSVGIKQLPTMPKTAIFLFDETTNDRPQPKLDRMREGGMCTSVGRLRECPVMDIKLTLLLHNTILGAAGSALLNAELAFSEGMIKA</sequence>
<comment type="function">
    <text evidence="11">Catalyzes the NADPH-dependent formation of L-aspartate 4-semialdehyde (L-ASA) by the reductive dephosphorylation of 4-phospho-L-aspartate. Mediates the second step in the biosynthesis of amino acids that derive from aspartate (the aspartate family of amino acids), including methioinine and threonine, the latter of which is a precursor to isoleucine.</text>
</comment>
<keyword evidence="16" id="KW-1185">Reference proteome</keyword>
<evidence type="ECO:0000256" key="10">
    <source>
        <dbReference type="ARBA" id="ARBA00049864"/>
    </source>
</evidence>
<dbReference type="UniPathway" id="UPA00051">
    <property type="reaction ID" value="UER00464"/>
</dbReference>
<dbReference type="CDD" id="cd18130">
    <property type="entry name" value="ASADH_C_arch_fung_like"/>
    <property type="match status" value="1"/>
</dbReference>
<evidence type="ECO:0000256" key="9">
    <source>
        <dbReference type="ARBA" id="ARBA00023167"/>
    </source>
</evidence>
<dbReference type="EMBL" id="MTSL01000097">
    <property type="protein sequence ID" value="PJF18867.1"/>
    <property type="molecule type" value="Genomic_DNA"/>
</dbReference>
<feature type="active site" description="Acyl-thioester intermediate" evidence="13">
    <location>
        <position position="155"/>
    </location>
</feature>
<dbReference type="InterPro" id="IPR036291">
    <property type="entry name" value="NAD(P)-bd_dom_sf"/>
</dbReference>
<evidence type="ECO:0000256" key="2">
    <source>
        <dbReference type="ARBA" id="ARBA00005097"/>
    </source>
</evidence>
<reference evidence="15 16" key="1">
    <citation type="submission" date="2016-10" db="EMBL/GenBank/DDBJ databases">
        <title>The genome of Paramicrosporidium saccamoebae is the missing link in understanding Cryptomycota and Microsporidia evolution.</title>
        <authorList>
            <person name="Quandt C.A."/>
            <person name="Beaudet D."/>
            <person name="Corsaro D."/>
            <person name="Michel R."/>
            <person name="Corradi N."/>
            <person name="James T."/>
        </authorList>
    </citation>
    <scope>NUCLEOTIDE SEQUENCE [LARGE SCALE GENOMIC DNA]</scope>
    <source>
        <strain evidence="15 16">KSL3</strain>
    </source>
</reference>
<dbReference type="AlphaFoldDB" id="A0A2H9TMA2"/>
<evidence type="ECO:0000256" key="3">
    <source>
        <dbReference type="ARBA" id="ARBA00010584"/>
    </source>
</evidence>
<dbReference type="UniPathway" id="UPA00034">
    <property type="reaction ID" value="UER00016"/>
</dbReference>
<dbReference type="Gene3D" id="3.40.50.720">
    <property type="entry name" value="NAD(P)-binding Rossmann-like Domain"/>
    <property type="match status" value="1"/>
</dbReference>
<keyword evidence="7" id="KW-0521">NADP</keyword>
<dbReference type="SUPFAM" id="SSF51735">
    <property type="entry name" value="NAD(P)-binding Rossmann-fold domains"/>
    <property type="match status" value="1"/>
</dbReference>
<comment type="pathway">
    <text evidence="2">Amino-acid biosynthesis; L-threonine biosynthesis; L-threonine from L-aspartate: step 2/5.</text>
</comment>
<evidence type="ECO:0000256" key="13">
    <source>
        <dbReference type="PIRSR" id="PIRSR000148-1"/>
    </source>
</evidence>
<evidence type="ECO:0000313" key="15">
    <source>
        <dbReference type="EMBL" id="PJF18867.1"/>
    </source>
</evidence>